<evidence type="ECO:0000256" key="9">
    <source>
        <dbReference type="PIRNR" id="PIRNR000774"/>
    </source>
</evidence>
<keyword evidence="7 9" id="KW-0238">DNA-binding</keyword>
<dbReference type="GO" id="GO:0016987">
    <property type="term" value="F:sigma factor activity"/>
    <property type="evidence" value="ECO:0007669"/>
    <property type="project" value="UniProtKB-KW"/>
</dbReference>
<evidence type="ECO:0000256" key="5">
    <source>
        <dbReference type="ARBA" id="ARBA00023015"/>
    </source>
</evidence>
<keyword evidence="4 9" id="KW-0548">Nucleotidyltransferase</keyword>
<dbReference type="PANTHER" id="PTHR32248:SF4">
    <property type="entry name" value="RNA POLYMERASE SIGMA-54 FACTOR"/>
    <property type="match status" value="1"/>
</dbReference>
<feature type="domain" description="RNA polymerase sigma factor 54 core-binding" evidence="12">
    <location>
        <begin position="120"/>
        <end position="305"/>
    </location>
</feature>
<evidence type="ECO:0000256" key="2">
    <source>
        <dbReference type="ARBA" id="ARBA00022478"/>
    </source>
</evidence>
<keyword evidence="5 9" id="KW-0805">Transcription regulation</keyword>
<comment type="function">
    <text evidence="9">Sigma factors are initiation factors that promote the attachment of RNA polymerase to specific initiation sites and are then released.</text>
</comment>
<evidence type="ECO:0000256" key="10">
    <source>
        <dbReference type="SAM" id="MobiDB-lite"/>
    </source>
</evidence>
<dbReference type="GO" id="GO:0003677">
    <property type="term" value="F:DNA binding"/>
    <property type="evidence" value="ECO:0007669"/>
    <property type="project" value="UniProtKB-KW"/>
</dbReference>
<feature type="domain" description="RNA polymerase sigma factor 54 DNA-binding" evidence="11">
    <location>
        <begin position="320"/>
        <end position="479"/>
    </location>
</feature>
<dbReference type="Gene3D" id="1.10.10.60">
    <property type="entry name" value="Homeodomain-like"/>
    <property type="match status" value="1"/>
</dbReference>
<keyword evidence="8 9" id="KW-0804">Transcription</keyword>
<dbReference type="Proteomes" id="UP000563524">
    <property type="component" value="Unassembled WGS sequence"/>
</dbReference>
<sequence>MALTPKLDLRQGQQLVMTPQLQQAIKLLQLTNLELAEFVESQLEENPFLERDERANEKDRGEESRSEERRDADASADVSTLDTDYSNVDSDAGPGDAAAGDWSNVSGSRQPVSEDYDVLAQTAEEITLREHLTKQLHLATRDEVQLMIGAHLIDLIDDGGYLRAEVEEVAERLGAEPLFVRRALRLIQGFEPSGIAARSLAECLRLQLRDQNLMTPQMDLFLENIHYLGTHDLPSLRRACKFSEDDLREHIAAIRKLNPKPGLAYGRDTVQVVIPDVYVTEASDGGWKVELNQETLPKVIANERYFARMSSKSDGQETRSFLNEQMSNANWLVKSLDQRARTILKVALQIVKHQDVFLVEGISKLRPLNLKTIADAIDMHESTVSRVTSNKFIHTPRGVFEMKYFFTASIAAKHGEQSYSAESVRQRIRELIGKEDPHQPLSDDRLVEVLAAENVDIARRTVAKYREALGVPSSVQRKRMAKRAI</sequence>
<feature type="compositionally biased region" description="Basic and acidic residues" evidence="10">
    <location>
        <begin position="48"/>
        <end position="73"/>
    </location>
</feature>
<keyword evidence="3 9" id="KW-0808">Transferase</keyword>
<dbReference type="NCBIfam" id="NF009118">
    <property type="entry name" value="PRK12469.1"/>
    <property type="match status" value="1"/>
</dbReference>
<comment type="caution">
    <text evidence="13">The sequence shown here is derived from an EMBL/GenBank/DDBJ whole genome shotgun (WGS) entry which is preliminary data.</text>
</comment>
<comment type="similarity">
    <text evidence="1 9">Belongs to the sigma-54 factor family.</text>
</comment>
<evidence type="ECO:0000256" key="6">
    <source>
        <dbReference type="ARBA" id="ARBA00023082"/>
    </source>
</evidence>
<dbReference type="NCBIfam" id="TIGR02395">
    <property type="entry name" value="rpoN_sigma"/>
    <property type="match status" value="1"/>
</dbReference>
<keyword evidence="6 9" id="KW-0731">Sigma factor</keyword>
<dbReference type="GO" id="GO:0001216">
    <property type="term" value="F:DNA-binding transcription activator activity"/>
    <property type="evidence" value="ECO:0007669"/>
    <property type="project" value="InterPro"/>
</dbReference>
<dbReference type="AlphaFoldDB" id="A0A840I5A3"/>
<dbReference type="RefSeq" id="WP_183817845.1">
    <property type="nucleotide sequence ID" value="NZ_JACHOB010000003.1"/>
</dbReference>
<feature type="compositionally biased region" description="Polar residues" evidence="10">
    <location>
        <begin position="78"/>
        <end position="88"/>
    </location>
</feature>
<dbReference type="PROSITE" id="PS50044">
    <property type="entry name" value="SIGMA54_3"/>
    <property type="match status" value="1"/>
</dbReference>
<evidence type="ECO:0000259" key="12">
    <source>
        <dbReference type="Pfam" id="PF04963"/>
    </source>
</evidence>
<dbReference type="InterPro" id="IPR038709">
    <property type="entry name" value="RpoN_core-bd_sf"/>
</dbReference>
<dbReference type="GO" id="GO:0000428">
    <property type="term" value="C:DNA-directed RNA polymerase complex"/>
    <property type="evidence" value="ECO:0007669"/>
    <property type="project" value="UniProtKB-KW"/>
</dbReference>
<feature type="region of interest" description="Disordered" evidence="10">
    <location>
        <begin position="47"/>
        <end position="110"/>
    </location>
</feature>
<dbReference type="Gene3D" id="1.10.10.1330">
    <property type="entry name" value="RNA polymerase sigma-54 factor, core-binding domain"/>
    <property type="match status" value="1"/>
</dbReference>
<dbReference type="GO" id="GO:0016779">
    <property type="term" value="F:nucleotidyltransferase activity"/>
    <property type="evidence" value="ECO:0007669"/>
    <property type="project" value="UniProtKB-KW"/>
</dbReference>
<evidence type="ECO:0000256" key="7">
    <source>
        <dbReference type="ARBA" id="ARBA00023125"/>
    </source>
</evidence>
<feature type="compositionally biased region" description="Low complexity" evidence="10">
    <location>
        <begin position="89"/>
        <end position="101"/>
    </location>
</feature>
<proteinExistence type="inferred from homology"/>
<dbReference type="EMBL" id="JACHOB010000003">
    <property type="protein sequence ID" value="MBB4659348.1"/>
    <property type="molecule type" value="Genomic_DNA"/>
</dbReference>
<dbReference type="PROSITE" id="PS00717">
    <property type="entry name" value="SIGMA54_1"/>
    <property type="match status" value="1"/>
</dbReference>
<evidence type="ECO:0000256" key="8">
    <source>
        <dbReference type="ARBA" id="ARBA00023163"/>
    </source>
</evidence>
<evidence type="ECO:0000256" key="4">
    <source>
        <dbReference type="ARBA" id="ARBA00022695"/>
    </source>
</evidence>
<dbReference type="Pfam" id="PF04552">
    <property type="entry name" value="Sigma54_DBD"/>
    <property type="match status" value="1"/>
</dbReference>
<evidence type="ECO:0000256" key="3">
    <source>
        <dbReference type="ARBA" id="ARBA00022679"/>
    </source>
</evidence>
<dbReference type="GO" id="GO:0006352">
    <property type="term" value="P:DNA-templated transcription initiation"/>
    <property type="evidence" value="ECO:0007669"/>
    <property type="project" value="InterPro"/>
</dbReference>
<evidence type="ECO:0000313" key="13">
    <source>
        <dbReference type="EMBL" id="MBB4659348.1"/>
    </source>
</evidence>
<protein>
    <recommendedName>
        <fullName evidence="9">RNA polymerase sigma-54 factor</fullName>
    </recommendedName>
</protein>
<accession>A0A840I5A3</accession>
<dbReference type="Pfam" id="PF04963">
    <property type="entry name" value="Sigma54_CBD"/>
    <property type="match status" value="1"/>
</dbReference>
<keyword evidence="14" id="KW-1185">Reference proteome</keyword>
<dbReference type="InterPro" id="IPR007634">
    <property type="entry name" value="RNA_pol_sigma_54_DNA-bd"/>
</dbReference>
<reference evidence="13 14" key="1">
    <citation type="submission" date="2020-08" db="EMBL/GenBank/DDBJ databases">
        <title>Genomic Encyclopedia of Type Strains, Phase IV (KMG-IV): sequencing the most valuable type-strain genomes for metagenomic binning, comparative biology and taxonomic classification.</title>
        <authorList>
            <person name="Goeker M."/>
        </authorList>
    </citation>
    <scope>NUCLEOTIDE SEQUENCE [LARGE SCALE GENOMIC DNA]</scope>
    <source>
        <strain evidence="13 14">DSM 102850</strain>
    </source>
</reference>
<dbReference type="Pfam" id="PF00309">
    <property type="entry name" value="Sigma54_AID"/>
    <property type="match status" value="1"/>
</dbReference>
<dbReference type="NCBIfam" id="NF004596">
    <property type="entry name" value="PRK05932.1-3"/>
    <property type="match status" value="1"/>
</dbReference>
<dbReference type="InterPro" id="IPR007046">
    <property type="entry name" value="RNA_pol_sigma_54_core-bd"/>
</dbReference>
<organism evidence="13 14">
    <name type="scientific">Parvularcula dongshanensis</name>
    <dbReference type="NCBI Taxonomy" id="1173995"/>
    <lineage>
        <taxon>Bacteria</taxon>
        <taxon>Pseudomonadati</taxon>
        <taxon>Pseudomonadota</taxon>
        <taxon>Alphaproteobacteria</taxon>
        <taxon>Parvularculales</taxon>
        <taxon>Parvularculaceae</taxon>
        <taxon>Parvularcula</taxon>
    </lineage>
</organism>
<evidence type="ECO:0000259" key="11">
    <source>
        <dbReference type="Pfam" id="PF04552"/>
    </source>
</evidence>
<gene>
    <name evidence="13" type="ORF">GGQ59_001873</name>
</gene>
<evidence type="ECO:0000256" key="1">
    <source>
        <dbReference type="ARBA" id="ARBA00008798"/>
    </source>
</evidence>
<evidence type="ECO:0000313" key="14">
    <source>
        <dbReference type="Proteomes" id="UP000563524"/>
    </source>
</evidence>
<name>A0A840I5A3_9PROT</name>
<keyword evidence="2 9" id="KW-0240">DNA-directed RNA polymerase</keyword>
<dbReference type="PRINTS" id="PR00045">
    <property type="entry name" value="SIGMA54FCT"/>
</dbReference>
<dbReference type="InterPro" id="IPR000394">
    <property type="entry name" value="RNA_pol_sigma_54"/>
</dbReference>
<dbReference type="PROSITE" id="PS00718">
    <property type="entry name" value="SIGMA54_2"/>
    <property type="match status" value="1"/>
</dbReference>
<dbReference type="PANTHER" id="PTHR32248">
    <property type="entry name" value="RNA POLYMERASE SIGMA-54 FACTOR"/>
    <property type="match status" value="1"/>
</dbReference>
<dbReference type="PIRSF" id="PIRSF000774">
    <property type="entry name" value="RpoN"/>
    <property type="match status" value="1"/>
</dbReference>